<dbReference type="AlphaFoldDB" id="A0A7W9BGA9"/>
<dbReference type="Proteomes" id="UP000546200">
    <property type="component" value="Unassembled WGS sequence"/>
</dbReference>
<evidence type="ECO:0000256" key="2">
    <source>
        <dbReference type="ARBA" id="ARBA00022729"/>
    </source>
</evidence>
<evidence type="ECO:0000256" key="4">
    <source>
        <dbReference type="SAM" id="MobiDB-lite"/>
    </source>
</evidence>
<comment type="caution">
    <text evidence="7">The sequence shown here is derived from an EMBL/GenBank/DDBJ whole genome shotgun (WGS) entry which is preliminary data.</text>
</comment>
<evidence type="ECO:0000313" key="7">
    <source>
        <dbReference type="EMBL" id="MBB5716671.1"/>
    </source>
</evidence>
<dbReference type="RefSeq" id="WP_184060150.1">
    <property type="nucleotide sequence ID" value="NZ_JACIJK010000013.1"/>
</dbReference>
<feature type="region of interest" description="Disordered" evidence="4">
    <location>
        <begin position="42"/>
        <end position="73"/>
    </location>
</feature>
<evidence type="ECO:0000259" key="6">
    <source>
        <dbReference type="Pfam" id="PF22244"/>
    </source>
</evidence>
<keyword evidence="1" id="KW-0719">Serine esterase</keyword>
<feature type="domain" description="4-O-methyl-glucuronoyl methylesterase-like" evidence="6">
    <location>
        <begin position="277"/>
        <end position="436"/>
    </location>
</feature>
<dbReference type="EMBL" id="JACIJK010000013">
    <property type="protein sequence ID" value="MBB5716671.1"/>
    <property type="molecule type" value="Genomic_DNA"/>
</dbReference>
<feature type="chain" id="PRO_5030812087" description="4-O-methyl-glucuronoyl methylesterase-like domain-containing protein" evidence="5">
    <location>
        <begin position="20"/>
        <end position="492"/>
    </location>
</feature>
<feature type="signal peptide" evidence="5">
    <location>
        <begin position="1"/>
        <end position="19"/>
    </location>
</feature>
<organism evidence="7 8">
    <name type="scientific">Sphingomonas aerophila</name>
    <dbReference type="NCBI Taxonomy" id="1344948"/>
    <lineage>
        <taxon>Bacteria</taxon>
        <taxon>Pseudomonadati</taxon>
        <taxon>Pseudomonadota</taxon>
        <taxon>Alphaproteobacteria</taxon>
        <taxon>Sphingomonadales</taxon>
        <taxon>Sphingomonadaceae</taxon>
        <taxon>Sphingomonas</taxon>
    </lineage>
</organism>
<evidence type="ECO:0000256" key="1">
    <source>
        <dbReference type="ARBA" id="ARBA00022487"/>
    </source>
</evidence>
<dbReference type="SUPFAM" id="SSF53474">
    <property type="entry name" value="alpha/beta-Hydrolases"/>
    <property type="match status" value="1"/>
</dbReference>
<dbReference type="Gene3D" id="3.40.50.1820">
    <property type="entry name" value="alpha/beta hydrolase"/>
    <property type="match status" value="1"/>
</dbReference>
<reference evidence="7 8" key="1">
    <citation type="submission" date="2020-08" db="EMBL/GenBank/DDBJ databases">
        <title>Genomic Encyclopedia of Type Strains, Phase IV (KMG-IV): sequencing the most valuable type-strain genomes for metagenomic binning, comparative biology and taxonomic classification.</title>
        <authorList>
            <person name="Goeker M."/>
        </authorList>
    </citation>
    <scope>NUCLEOTIDE SEQUENCE [LARGE SCALE GENOMIC DNA]</scope>
    <source>
        <strain evidence="7 8">DSM 100044</strain>
    </source>
</reference>
<evidence type="ECO:0000256" key="3">
    <source>
        <dbReference type="ARBA" id="ARBA00022801"/>
    </source>
</evidence>
<dbReference type="GO" id="GO:0052689">
    <property type="term" value="F:carboxylic ester hydrolase activity"/>
    <property type="evidence" value="ECO:0007669"/>
    <property type="project" value="UniProtKB-KW"/>
</dbReference>
<proteinExistence type="predicted"/>
<dbReference type="Pfam" id="PF22244">
    <property type="entry name" value="GCE_fung"/>
    <property type="match status" value="1"/>
</dbReference>
<keyword evidence="2 5" id="KW-0732">Signal</keyword>
<sequence length="492" mass="52800">MRRTLPALAAVLLATAALAQTAVTADQDREQMMGQLGITALVPGVSGEPGRPNSANEDEGRATPYPHLPDPLRFADGRPVTAKSWPRRRVELAEVLAREVYGRVPANVPGVDWQVTATDREVIGFGQPVIARRVIGTVDNRAAPQIAVRLRMTVVLPANAKGPVPVLMMFGRADFPAPSQPDPDEIDRINTAMRALLVRQDPPLAAVFDRHQAFPLASAAPFRFPGPGEPPPIEQLIAAGWGYAMIDPLSAQEDDGSGLRRGIIGLTNRGRPRAPDDWGALRAWAWAAGRGLDWLARDPNVDAKRIGIEGVSRYGKAALVALAFDPRFATGLIGSSGKGGATPLRRNFGESVGNLATGEYHWMAGNFLKYDTKGVSRPGLDAADLPVDSNALIALVAPRPVFISYGVPEAGDAKWLDQRGSWMATLDAARVYRLLGAAGPDTGDALTTPMPAVNEDRLDGALAWRQHDGGHTDAPNMRHFLRWAGRFVTGPR</sequence>
<dbReference type="InterPro" id="IPR029058">
    <property type="entry name" value="AB_hydrolase_fold"/>
</dbReference>
<accession>A0A7W9BGA9</accession>
<evidence type="ECO:0000256" key="5">
    <source>
        <dbReference type="SAM" id="SignalP"/>
    </source>
</evidence>
<gene>
    <name evidence="7" type="ORF">FHS94_003543</name>
</gene>
<name>A0A7W9BGA9_9SPHN</name>
<keyword evidence="8" id="KW-1185">Reference proteome</keyword>
<evidence type="ECO:0000313" key="8">
    <source>
        <dbReference type="Proteomes" id="UP000546200"/>
    </source>
</evidence>
<dbReference type="InterPro" id="IPR054579">
    <property type="entry name" value="GCE-like_dom"/>
</dbReference>
<keyword evidence="3" id="KW-0378">Hydrolase</keyword>
<protein>
    <recommendedName>
        <fullName evidence="6">4-O-methyl-glucuronoyl methylesterase-like domain-containing protein</fullName>
    </recommendedName>
</protein>